<evidence type="ECO:0000313" key="2">
    <source>
        <dbReference type="Proteomes" id="UP000955338"/>
    </source>
</evidence>
<organism evidence="1 2">
    <name type="scientific">Mergibacter septicus</name>
    <dbReference type="NCBI Taxonomy" id="221402"/>
    <lineage>
        <taxon>Bacteria</taxon>
        <taxon>Pseudomonadati</taxon>
        <taxon>Pseudomonadota</taxon>
        <taxon>Gammaproteobacteria</taxon>
        <taxon>Pasteurellales</taxon>
        <taxon>Pasteurellaceae</taxon>
        <taxon>Mergibacter</taxon>
    </lineage>
</organism>
<dbReference type="RefSeq" id="WP_261919968.1">
    <property type="nucleotide sequence ID" value="NZ_CP022011.1"/>
</dbReference>
<dbReference type="Proteomes" id="UP000955338">
    <property type="component" value="Chromosome"/>
</dbReference>
<reference evidence="1" key="1">
    <citation type="submission" date="2017-06" db="EMBL/GenBank/DDBJ databases">
        <title>Genome sequencing of pathogenic and non-pathogenic strains within Bisgaard taxon 40.</title>
        <authorList>
            <person name="Ladner J.T."/>
            <person name="Lovett S.P."/>
            <person name="Koroleva G."/>
            <person name="Lorch J.M."/>
        </authorList>
    </citation>
    <scope>NUCLEOTIDE SEQUENCE</scope>
    <source>
        <strain evidence="1">27576-1-I1</strain>
    </source>
</reference>
<sequence length="233" mass="26516">MNSNQNQQQIGVLSTDISITLHTQHGLKIWTGRNRTENGKKRIVTISTPSILNILGHIHTHSANDDPYADDYLIKIEEKILKNRQLIKEFTNSLVDQYVDILPPDIKLDRSFSVQPVEISLKIKSQIGYQLVYMISEYDNFARSIMTATHIAIISRNDANSRLESATHLIRSLYGFIQRYKNAGITRDELINGTARALAVIERFGKLSDEIIHGTTRSNYAPINTKLLKQIEE</sequence>
<name>A0A8D4IYF0_9PAST</name>
<proteinExistence type="predicted"/>
<gene>
    <name evidence="1" type="ORF">CEP48_00175</name>
</gene>
<dbReference type="AlphaFoldDB" id="A0A8D4IYF0"/>
<dbReference type="InterPro" id="IPR014996">
    <property type="entry name" value="AcaB"/>
</dbReference>
<accession>A0A8D4IYF0</accession>
<keyword evidence="2" id="KW-1185">Reference proteome</keyword>
<dbReference type="NCBIfam" id="TIGR03761">
    <property type="entry name" value="ICE_PFL4669"/>
    <property type="match status" value="1"/>
</dbReference>
<dbReference type="Pfam" id="PF08900">
    <property type="entry name" value="AcaB"/>
    <property type="match status" value="1"/>
</dbReference>
<protein>
    <submittedName>
        <fullName evidence="1">Integrating conjugative element protein</fullName>
    </submittedName>
</protein>
<dbReference type="EMBL" id="CP022011">
    <property type="protein sequence ID" value="QDJ13950.1"/>
    <property type="molecule type" value="Genomic_DNA"/>
</dbReference>
<evidence type="ECO:0000313" key="1">
    <source>
        <dbReference type="EMBL" id="QDJ13950.1"/>
    </source>
</evidence>